<dbReference type="KEGG" id="vg:27986396"/>
<dbReference type="OrthoDB" id="17520at10239"/>
<dbReference type="Pfam" id="PF09593">
    <property type="entry name" value="Pathogen_betaC1"/>
    <property type="match status" value="1"/>
</dbReference>
<accession>A0A191KVK0</accession>
<dbReference type="InterPro" id="IPR018583">
    <property type="entry name" value="CLCuD_DNA-betaC1"/>
</dbReference>
<dbReference type="GeneID" id="27986396"/>
<evidence type="ECO:0000259" key="1">
    <source>
        <dbReference type="Pfam" id="PF09593"/>
    </source>
</evidence>
<evidence type="ECO:0000313" key="3">
    <source>
        <dbReference type="Proteomes" id="UP000202847"/>
    </source>
</evidence>
<dbReference type="EMBL" id="KT454828">
    <property type="protein sequence ID" value="ALO02612.1"/>
    <property type="molecule type" value="Genomic_DNA"/>
</dbReference>
<sequence length="117" mass="13275">MTIKYKNKRGVEFTVDVFIKVGKVECCIKVTATKDAYVSTSSFIIPYGYLEVIIPFDFNGTEQEITNAIKAVFHTTKHRDIRAEELVDAMDIVMSENENLIGMQIIEPHRITSKTSV</sequence>
<reference evidence="2 3" key="1">
    <citation type="submission" date="2015-08" db="EMBL/GenBank/DDBJ databases">
        <title>First report of Soybean chlorotic blotch virus and West African Asystasia virus 1 infecting cassava and a wild cassava relative in Cameroon and Togo.</title>
        <authorList>
            <person name="Leke W.N."/>
            <person name="Mignouna D.B."/>
            <person name="Brown J.K."/>
            <person name="Fondong V.N."/>
        </authorList>
    </citation>
    <scope>NUCLEOTIDE SEQUENCE [LARGE SCALE GENOMIC DNA]</scope>
    <source>
        <strain evidence="2">Cameroon-Kumba-Papaya-20-14</strain>
    </source>
</reference>
<proteinExistence type="predicted"/>
<evidence type="ECO:0000313" key="2">
    <source>
        <dbReference type="EMBL" id="ALO02612.1"/>
    </source>
</evidence>
<organism evidence="2 3">
    <name type="scientific">Chayote yellow mosaic Benin betasatellite</name>
    <dbReference type="NCBI Taxonomy" id="1736759"/>
    <lineage>
        <taxon>Viruses</taxon>
        <taxon>Viruses incertae sedis</taxon>
        <taxon>Tolecusatellitidae</taxon>
        <taxon>Betasatellite</taxon>
        <taxon>Betasatellite momordicae</taxon>
        <taxon>Momordica yellow mosaic betasatellite</taxon>
    </lineage>
</organism>
<dbReference type="Proteomes" id="UP000202847">
    <property type="component" value="Segment"/>
</dbReference>
<name>A0A191KVK0_9VIRU</name>
<protein>
    <submittedName>
        <fullName evidence="2">BC1</fullName>
    </submittedName>
</protein>
<dbReference type="RefSeq" id="YP_009256558.1">
    <property type="nucleotide sequence ID" value="NC_030309.1"/>
</dbReference>
<feature type="domain" description="Cotton leaf-curl disease DNA-betaC1" evidence="1">
    <location>
        <begin position="2"/>
        <end position="117"/>
    </location>
</feature>